<dbReference type="Gene3D" id="1.25.10.10">
    <property type="entry name" value="Leucine-rich Repeat Variant"/>
    <property type="match status" value="1"/>
</dbReference>
<reference evidence="5" key="1">
    <citation type="submission" date="2023-03" db="EMBL/GenBank/DDBJ databases">
        <title>Mating type loci evolution in Malassezia.</title>
        <authorList>
            <person name="Coelho M.A."/>
        </authorList>
    </citation>
    <scope>NUCLEOTIDE SEQUENCE</scope>
    <source>
        <strain evidence="5">CBS 11721</strain>
    </source>
</reference>
<keyword evidence="2" id="KW-0677">Repeat</keyword>
<name>A0AAF0J4W9_9BASI</name>
<dbReference type="PANTHER" id="PTHR12696">
    <property type="entry name" value="TIP120"/>
    <property type="match status" value="1"/>
</dbReference>
<dbReference type="InterPro" id="IPR013932">
    <property type="entry name" value="TATA-bd_TIP120"/>
</dbReference>
<dbReference type="InterPro" id="IPR011989">
    <property type="entry name" value="ARM-like"/>
</dbReference>
<dbReference type="InterPro" id="IPR016024">
    <property type="entry name" value="ARM-type_fold"/>
</dbReference>
<keyword evidence="6" id="KW-1185">Reference proteome</keyword>
<feature type="domain" description="TATA-binding protein interacting (TIP20)" evidence="4">
    <location>
        <begin position="1058"/>
        <end position="1217"/>
    </location>
</feature>
<dbReference type="SUPFAM" id="SSF48371">
    <property type="entry name" value="ARM repeat"/>
    <property type="match status" value="1"/>
</dbReference>
<protein>
    <recommendedName>
        <fullName evidence="4">TATA-binding protein interacting (TIP20) domain-containing protein</fullName>
    </recommendedName>
</protein>
<keyword evidence="3" id="KW-0833">Ubl conjugation pathway</keyword>
<evidence type="ECO:0000313" key="6">
    <source>
        <dbReference type="Proteomes" id="UP001219933"/>
    </source>
</evidence>
<gene>
    <name evidence="5" type="ORF">MCUN1_000293</name>
</gene>
<comment type="similarity">
    <text evidence="1">Belongs to the CAND family.</text>
</comment>
<dbReference type="EMBL" id="CP119877">
    <property type="protein sequence ID" value="WFD33480.1"/>
    <property type="molecule type" value="Genomic_DNA"/>
</dbReference>
<dbReference type="Proteomes" id="UP001219933">
    <property type="component" value="Chromosome 1"/>
</dbReference>
<evidence type="ECO:0000313" key="5">
    <source>
        <dbReference type="EMBL" id="WFD33480.1"/>
    </source>
</evidence>
<dbReference type="InterPro" id="IPR039852">
    <property type="entry name" value="CAND1/CAND2"/>
</dbReference>
<sequence length="1239" mass="134160">MALNDLVAVIDRKSSLSGAVSGIEEMTVKQVISLLRDHNAEVKNLAVNTIVSLVPKISSSSYGLVIKSLVQWMLSNDEEERDIAVLTLRTIVDGISSSPKLAGTLVSEAAPGIVSQLKQPSASQAQQNDAFDVLNSILQQIPLSVVQYPTIHQDVLDTLLHSLLSPRAVLSKRAVAGIGSYSTIASPEAYSIIVTRISETLRSPPSTSAKWLNVRTMVQLIAVLARSSPRRLRPESPALVQHILHVLSTSANQESEAEEVSEACLHALGALFTSSVAPGSVQLEPVVQTSLALLRYDPNYAGFEDEDEEFVDDDEELIMENYSDDDDISWKVRRAAAKFLAVLVSKHLSTLGQLLTPISATLVAAIAEREETVRLEVLATLTMLLEQLHQVDIDVYVESVDTSTNHKRKRSVDETSSKRMSVSLIEPQLGPAVESLCKQAASRMLPTRIASIDALAQLVAVFGPTFTPYTEPVFATLYKIFQGGDTAGNVQGKSLRLAVVGLIEQMCLCVPAQLPGELPFLVSFLVDTISETNHRNALAVLRASSTLVRCVFPLRLDAELSVSEHIQRIYGASLARLERNDSDQLLKNACIDTIGVLVSCVGDHLGASLNDALSVILDRLPLEVTRASCIAAIRDIVPSARVRDRAEVHRFGIASIEPLLGISRLSDHGAVEASLSCLREVVAALNTRIPHSILVAIVQTIEKNAQIDRDAKHAAALTVLASLVVQTDASMSVALEHAFLPSIYSHLVSPMLPAGVLEALTALLRVIGSSNQEVAFATVQSLLSVWASVCTEQGHKMENQTAFLSHAPVAFAQSISAVAVSEPVVQATLHRAVAILHGNIADSVLGLHIVGSLGCNGSLVHWNEIGTMFGTALHIYGAGDERSGAAAFALGGLLLSAPSQFLPRIFDFLKPADVSLSLQGLRIVKESLAHASVETLGVISAELWPRLFAVGEALELTAANQALFDTCYECIARMVFADPAHYIDQLDLASRSQSASVRAFVLGAVRSTLTLDRSHTLDVVLSSSLWRFLLLLDDENLTVCRLAVMALHSALYNRREIVFEHIGVLIPKLLQHTNVREELKRKVAMGPFTVVIDDGLDLRKNTYETLFTLLEKNHSTVDLPGLIGRIVPGLDDDDAIKQLVCLILVRIADQAPQTLSNHLDDISTALLSITSRKARDNATKQEIEKINELVQAALRVVIHIEPIHGVSISSKFVALLEHIQKSPYAETYRSMAYEVEADA</sequence>
<evidence type="ECO:0000256" key="3">
    <source>
        <dbReference type="ARBA" id="ARBA00022786"/>
    </source>
</evidence>
<evidence type="ECO:0000259" key="4">
    <source>
        <dbReference type="Pfam" id="PF08623"/>
    </source>
</evidence>
<proteinExistence type="inferred from homology"/>
<dbReference type="GO" id="GO:0010265">
    <property type="term" value="P:SCF complex assembly"/>
    <property type="evidence" value="ECO:0007669"/>
    <property type="project" value="InterPro"/>
</dbReference>
<evidence type="ECO:0000256" key="2">
    <source>
        <dbReference type="ARBA" id="ARBA00022737"/>
    </source>
</evidence>
<evidence type="ECO:0000256" key="1">
    <source>
        <dbReference type="ARBA" id="ARBA00007657"/>
    </source>
</evidence>
<dbReference type="Pfam" id="PF08623">
    <property type="entry name" value="TIP120"/>
    <property type="match status" value="1"/>
</dbReference>
<accession>A0AAF0J4W9</accession>
<organism evidence="5 6">
    <name type="scientific">Malassezia cuniculi</name>
    <dbReference type="NCBI Taxonomy" id="948313"/>
    <lineage>
        <taxon>Eukaryota</taxon>
        <taxon>Fungi</taxon>
        <taxon>Dikarya</taxon>
        <taxon>Basidiomycota</taxon>
        <taxon>Ustilaginomycotina</taxon>
        <taxon>Malasseziomycetes</taxon>
        <taxon>Malasseziales</taxon>
        <taxon>Malasseziaceae</taxon>
        <taxon>Malassezia</taxon>
    </lineage>
</organism>
<dbReference type="AlphaFoldDB" id="A0AAF0J4W9"/>